<reference evidence="2" key="1">
    <citation type="journal article" date="2013" name="Proc. Natl. Acad. Sci. U.S.A.">
        <title>Improving the coverage of the cyanobacterial phylum using diversity-driven genome sequencing.</title>
        <authorList>
            <person name="Shih P.M."/>
            <person name="Wu D."/>
            <person name="Latifi A."/>
            <person name="Axen S.D."/>
            <person name="Fewer D.P."/>
            <person name="Talla E."/>
            <person name="Calteau A."/>
            <person name="Cai F."/>
            <person name="Tandeau de Marsac N."/>
            <person name="Rippka R."/>
            <person name="Herdman M."/>
            <person name="Sivonen K."/>
            <person name="Coursin T."/>
            <person name="Laurent T."/>
            <person name="Goodwin L."/>
            <person name="Nolan M."/>
            <person name="Davenport K.W."/>
            <person name="Han C.S."/>
            <person name="Rubin E.M."/>
            <person name="Eisen J.A."/>
            <person name="Woyke T."/>
            <person name="Gugger M."/>
            <person name="Kerfeld C.A."/>
        </authorList>
    </citation>
    <scope>NUCLEOTIDE SEQUENCE [LARGE SCALE GENOMIC DNA]</scope>
    <source>
        <strain evidence="2">ATCC 27147 / PCC 6307</strain>
    </source>
</reference>
<gene>
    <name evidence="1" type="ordered locus">Cyagr_0835</name>
</gene>
<protein>
    <submittedName>
        <fullName evidence="1">Uncharacterized protein</fullName>
    </submittedName>
</protein>
<name>K9P5M6_CYAGP</name>
<dbReference type="KEGG" id="cgc:Cyagr_0835"/>
<dbReference type="HOGENOM" id="CLU_2245474_0_0_3"/>
<organism evidence="1 2">
    <name type="scientific">Cyanobium gracile (strain ATCC 27147 / PCC 6307)</name>
    <dbReference type="NCBI Taxonomy" id="292564"/>
    <lineage>
        <taxon>Bacteria</taxon>
        <taxon>Bacillati</taxon>
        <taxon>Cyanobacteriota</taxon>
        <taxon>Cyanophyceae</taxon>
        <taxon>Synechococcales</taxon>
        <taxon>Prochlorococcaceae</taxon>
        <taxon>Cyanobium</taxon>
    </lineage>
</organism>
<sequence length="104" mass="10430">MAGGAEVVVAAGPLELAEPQVGHALAVRPGPTVVSRVPAAPVVSTAVRPDPPVAGAAVPPAGWVVPHWLVPWHDLVGLEQQASIALGALEPLASTVLEGLGHRV</sequence>
<proteinExistence type="predicted"/>
<dbReference type="Proteomes" id="UP000010388">
    <property type="component" value="Chromosome"/>
</dbReference>
<accession>K9P5M6</accession>
<dbReference type="EMBL" id="CP003495">
    <property type="protein sequence ID" value="AFY28021.1"/>
    <property type="molecule type" value="Genomic_DNA"/>
</dbReference>
<dbReference type="STRING" id="292564.Cyagr_0835"/>
<evidence type="ECO:0000313" key="1">
    <source>
        <dbReference type="EMBL" id="AFY28021.1"/>
    </source>
</evidence>
<evidence type="ECO:0000313" key="2">
    <source>
        <dbReference type="Proteomes" id="UP000010388"/>
    </source>
</evidence>
<dbReference type="AlphaFoldDB" id="K9P5M6"/>
<dbReference type="RefSeq" id="WP_015108475.1">
    <property type="nucleotide sequence ID" value="NC_019675.1"/>
</dbReference>